<sequence>MKLQGVFMIIPLLAVTVSGSTTPSQTGYSVQRLEKRGDSDPASKGSTPKNTKVKSAVGSESQRNALSKALGKHLLLAEQLDKADKKWNQDQDGSQNRMGSYEKEKIVESSNLGKKYPTPQHSAGNDDGKEPARRSNIVQIDPKVQRFVTREKDKIMNSIGSFKATRRLRDSMRKDRSVGSSNSLPEHYRNQRKIGNNWLDSSAGPSSYWDQYDTDQHSVDDTMSGSMDKSNQGEMTFRDSSKKKHSEPQAQSSVWPKGMSRGKAAGTSHALGSLGSSRGRSHSTSTGPKQIENDYQKMVEEIEKIPVKKSLKKSQKRP</sequence>
<reference evidence="3 4" key="1">
    <citation type="submission" date="2021-02" db="EMBL/GenBank/DDBJ databases">
        <title>Variation within the Batrachochytrium salamandrivorans European outbreak.</title>
        <authorList>
            <person name="Kelly M."/>
            <person name="Pasmans F."/>
            <person name="Shea T.P."/>
            <person name="Munoz J.F."/>
            <person name="Carranza S."/>
            <person name="Cuomo C.A."/>
            <person name="Martel A."/>
        </authorList>
    </citation>
    <scope>NUCLEOTIDE SEQUENCE [LARGE SCALE GENOMIC DNA]</scope>
    <source>
        <strain evidence="3 4">AMFP18/2</strain>
    </source>
</reference>
<feature type="region of interest" description="Disordered" evidence="1">
    <location>
        <begin position="20"/>
        <end position="64"/>
    </location>
</feature>
<feature type="compositionally biased region" description="Polar residues" evidence="1">
    <location>
        <begin position="221"/>
        <end position="234"/>
    </location>
</feature>
<feature type="compositionally biased region" description="Basic and acidic residues" evidence="1">
    <location>
        <begin position="167"/>
        <end position="177"/>
    </location>
</feature>
<keyword evidence="4" id="KW-1185">Reference proteome</keyword>
<organism evidence="3 4">
    <name type="scientific">Batrachochytrium salamandrivorans</name>
    <dbReference type="NCBI Taxonomy" id="1357716"/>
    <lineage>
        <taxon>Eukaryota</taxon>
        <taxon>Fungi</taxon>
        <taxon>Fungi incertae sedis</taxon>
        <taxon>Chytridiomycota</taxon>
        <taxon>Chytridiomycota incertae sedis</taxon>
        <taxon>Chytridiomycetes</taxon>
        <taxon>Rhizophydiales</taxon>
        <taxon>Rhizophydiales incertae sedis</taxon>
        <taxon>Batrachochytrium</taxon>
    </lineage>
</organism>
<feature type="region of interest" description="Disordered" evidence="1">
    <location>
        <begin position="109"/>
        <end position="139"/>
    </location>
</feature>
<evidence type="ECO:0000256" key="2">
    <source>
        <dbReference type="SAM" id="SignalP"/>
    </source>
</evidence>
<dbReference type="EMBL" id="JAFCIX010000577">
    <property type="protein sequence ID" value="KAH6585896.1"/>
    <property type="molecule type" value="Genomic_DNA"/>
</dbReference>
<feature type="region of interest" description="Disordered" evidence="1">
    <location>
        <begin position="209"/>
        <end position="298"/>
    </location>
</feature>
<protein>
    <recommendedName>
        <fullName evidence="5">Secreted protein</fullName>
    </recommendedName>
</protein>
<evidence type="ECO:0000256" key="1">
    <source>
        <dbReference type="SAM" id="MobiDB-lite"/>
    </source>
</evidence>
<accession>A0ABQ8ETG9</accession>
<name>A0ABQ8ETG9_9FUNG</name>
<feature type="signal peptide" evidence="2">
    <location>
        <begin position="1"/>
        <end position="19"/>
    </location>
</feature>
<evidence type="ECO:0008006" key="5">
    <source>
        <dbReference type="Google" id="ProtNLM"/>
    </source>
</evidence>
<evidence type="ECO:0000313" key="3">
    <source>
        <dbReference type="EMBL" id="KAH6585896.1"/>
    </source>
</evidence>
<feature type="region of interest" description="Disordered" evidence="1">
    <location>
        <begin position="166"/>
        <end position="189"/>
    </location>
</feature>
<feature type="compositionally biased region" description="Basic and acidic residues" evidence="1">
    <location>
        <begin position="124"/>
        <end position="133"/>
    </location>
</feature>
<feature type="chain" id="PRO_5045160331" description="Secreted protein" evidence="2">
    <location>
        <begin position="20"/>
        <end position="318"/>
    </location>
</feature>
<gene>
    <name evidence="3" type="ORF">BASA50_000840</name>
</gene>
<feature type="compositionally biased region" description="Basic and acidic residues" evidence="1">
    <location>
        <begin position="32"/>
        <end position="41"/>
    </location>
</feature>
<feature type="compositionally biased region" description="Polar residues" evidence="1">
    <location>
        <begin position="20"/>
        <end position="29"/>
    </location>
</feature>
<dbReference type="Proteomes" id="UP001648503">
    <property type="component" value="Unassembled WGS sequence"/>
</dbReference>
<evidence type="ECO:0000313" key="4">
    <source>
        <dbReference type="Proteomes" id="UP001648503"/>
    </source>
</evidence>
<comment type="caution">
    <text evidence="3">The sequence shown here is derived from an EMBL/GenBank/DDBJ whole genome shotgun (WGS) entry which is preliminary data.</text>
</comment>
<proteinExistence type="predicted"/>
<keyword evidence="2" id="KW-0732">Signal</keyword>
<feature type="compositionally biased region" description="Low complexity" evidence="1">
    <location>
        <begin position="268"/>
        <end position="287"/>
    </location>
</feature>